<dbReference type="AlphaFoldDB" id="A0A6G1DHC2"/>
<dbReference type="Proteomes" id="UP000479710">
    <property type="component" value="Unassembled WGS sequence"/>
</dbReference>
<name>A0A6G1DHC2_9ORYZ</name>
<protein>
    <submittedName>
        <fullName evidence="1">Uncharacterized protein</fullName>
    </submittedName>
</protein>
<keyword evidence="2" id="KW-1185">Reference proteome</keyword>
<evidence type="ECO:0000313" key="2">
    <source>
        <dbReference type="Proteomes" id="UP000479710"/>
    </source>
</evidence>
<accession>A0A6G1DHC2</accession>
<evidence type="ECO:0000313" key="1">
    <source>
        <dbReference type="EMBL" id="KAF0911826.1"/>
    </source>
</evidence>
<proteinExistence type="predicted"/>
<dbReference type="EMBL" id="SPHZ02000006">
    <property type="protein sequence ID" value="KAF0911826.1"/>
    <property type="molecule type" value="Genomic_DNA"/>
</dbReference>
<organism evidence="1 2">
    <name type="scientific">Oryza meyeriana var. granulata</name>
    <dbReference type="NCBI Taxonomy" id="110450"/>
    <lineage>
        <taxon>Eukaryota</taxon>
        <taxon>Viridiplantae</taxon>
        <taxon>Streptophyta</taxon>
        <taxon>Embryophyta</taxon>
        <taxon>Tracheophyta</taxon>
        <taxon>Spermatophyta</taxon>
        <taxon>Magnoliopsida</taxon>
        <taxon>Liliopsida</taxon>
        <taxon>Poales</taxon>
        <taxon>Poaceae</taxon>
        <taxon>BOP clade</taxon>
        <taxon>Oryzoideae</taxon>
        <taxon>Oryzeae</taxon>
        <taxon>Oryzinae</taxon>
        <taxon>Oryza</taxon>
        <taxon>Oryza meyeriana</taxon>
    </lineage>
</organism>
<reference evidence="1 2" key="1">
    <citation type="submission" date="2019-11" db="EMBL/GenBank/DDBJ databases">
        <title>Whole genome sequence of Oryza granulata.</title>
        <authorList>
            <person name="Li W."/>
        </authorList>
    </citation>
    <scope>NUCLEOTIDE SEQUENCE [LARGE SCALE GENOMIC DNA]</scope>
    <source>
        <strain evidence="2">cv. Menghai</strain>
        <tissue evidence="1">Leaf</tissue>
    </source>
</reference>
<comment type="caution">
    <text evidence="1">The sequence shown here is derived from an EMBL/GenBank/DDBJ whole genome shotgun (WGS) entry which is preliminary data.</text>
</comment>
<sequence length="67" mass="7390">MDVMQQLALDRLRRQMINAGAGDDLFDALCRRHENDIPPPPPLAEEASGGMASSIRFRCVVSERAHG</sequence>
<gene>
    <name evidence="1" type="ORF">E2562_012314</name>
</gene>